<keyword evidence="1" id="KW-0472">Membrane</keyword>
<feature type="transmembrane region" description="Helical" evidence="1">
    <location>
        <begin position="109"/>
        <end position="130"/>
    </location>
</feature>
<accession>A0A559IZZ9</accession>
<keyword evidence="1" id="KW-1133">Transmembrane helix</keyword>
<feature type="transmembrane region" description="Helical" evidence="1">
    <location>
        <begin position="136"/>
        <end position="160"/>
    </location>
</feature>
<dbReference type="Pfam" id="PF11188">
    <property type="entry name" value="DUF2975"/>
    <property type="match status" value="1"/>
</dbReference>
<gene>
    <name evidence="2" type="ORF">FPZ44_09065</name>
</gene>
<dbReference type="InterPro" id="IPR021354">
    <property type="entry name" value="DUF2975"/>
</dbReference>
<dbReference type="OrthoDB" id="1100174at2"/>
<name>A0A559IZZ9_9BACL</name>
<protein>
    <submittedName>
        <fullName evidence="2">DUF2975 domain-containing protein</fullName>
    </submittedName>
</protein>
<dbReference type="Proteomes" id="UP000318102">
    <property type="component" value="Unassembled WGS sequence"/>
</dbReference>
<sequence length="178" mass="19533">MAYHKSRKSRNINMKNKTIAKVLNLIVLIGLSLTILSLLAAPLVFTAFAKSGLSLSGAELDYVVNIVIAVIYICAIPYVAALVDLKKVCKLIATGHPFSAKIPKCLKRISIYAASEVVLFNLITIVLFFAYDVYLYAATILPCIIISIVGVSIALLSFVFSKLYEQVVEMKEELDNTI</sequence>
<evidence type="ECO:0000313" key="2">
    <source>
        <dbReference type="EMBL" id="TVX93194.1"/>
    </source>
</evidence>
<evidence type="ECO:0000313" key="3">
    <source>
        <dbReference type="Proteomes" id="UP000318102"/>
    </source>
</evidence>
<dbReference type="EMBL" id="VNJK01000001">
    <property type="protein sequence ID" value="TVX93194.1"/>
    <property type="molecule type" value="Genomic_DNA"/>
</dbReference>
<feature type="transmembrane region" description="Helical" evidence="1">
    <location>
        <begin position="62"/>
        <end position="83"/>
    </location>
</feature>
<keyword evidence="1" id="KW-0812">Transmembrane</keyword>
<evidence type="ECO:0000256" key="1">
    <source>
        <dbReference type="SAM" id="Phobius"/>
    </source>
</evidence>
<reference evidence="2 3" key="1">
    <citation type="submission" date="2019-07" db="EMBL/GenBank/DDBJ databases">
        <authorList>
            <person name="Kim J."/>
        </authorList>
    </citation>
    <scope>NUCLEOTIDE SEQUENCE [LARGE SCALE GENOMIC DNA]</scope>
    <source>
        <strain evidence="2 3">N4</strain>
    </source>
</reference>
<organism evidence="2 3">
    <name type="scientific">Paenibacillus agilis</name>
    <dbReference type="NCBI Taxonomy" id="3020863"/>
    <lineage>
        <taxon>Bacteria</taxon>
        <taxon>Bacillati</taxon>
        <taxon>Bacillota</taxon>
        <taxon>Bacilli</taxon>
        <taxon>Bacillales</taxon>
        <taxon>Paenibacillaceae</taxon>
        <taxon>Paenibacillus</taxon>
    </lineage>
</organism>
<proteinExistence type="predicted"/>
<comment type="caution">
    <text evidence="2">The sequence shown here is derived from an EMBL/GenBank/DDBJ whole genome shotgun (WGS) entry which is preliminary data.</text>
</comment>
<keyword evidence="3" id="KW-1185">Reference proteome</keyword>
<dbReference type="AlphaFoldDB" id="A0A559IZZ9"/>